<dbReference type="Pfam" id="PF25019">
    <property type="entry name" value="LRR_R13L1-DRL21"/>
    <property type="match status" value="1"/>
</dbReference>
<dbReference type="InterPro" id="IPR056789">
    <property type="entry name" value="LRR_R13L1-DRL21"/>
</dbReference>
<sequence>MHDIIHDLAACVMGDEFIVMKLGHASNSLAQAPHSSLVGCSELPLFPDTLCEVKNARTLMMFFPKGDIREVPPQMFSNSRYLDFSHTRLRTLPSSTGSLYNLQTLSLFECYNLLELPKSTRCLLSLRHLNIKGCESLTHMPTRVGELRNLQTLPMFIVGNGVGESIKELQCLNIRGELDIKNLENVNNAIDALVTNLKEKQNIYSLGLSWGNNVEDLQEKHSRPLWPSRQQHHHAEFTRNSEDILAYLNPNSNVKRLSITRYPGIAFPNWIRGDALPNLTTVKLIKCARRKQLPSLGELPCLKFLYLNGLHMTQKIGIEFYGKDTTVPFPTLK</sequence>
<keyword evidence="3" id="KW-1185">Reference proteome</keyword>
<feature type="domain" description="R13L1/DRL21-like LRR repeat region" evidence="1">
    <location>
        <begin position="166"/>
        <end position="309"/>
    </location>
</feature>
<protein>
    <recommendedName>
        <fullName evidence="1">R13L1/DRL21-like LRR repeat region domain-containing protein</fullName>
    </recommendedName>
</protein>
<name>A0ABC8U205_9AQUA</name>
<evidence type="ECO:0000313" key="3">
    <source>
        <dbReference type="Proteomes" id="UP001642360"/>
    </source>
</evidence>
<dbReference type="PANTHER" id="PTHR47186:SF3">
    <property type="entry name" value="OS09G0267800 PROTEIN"/>
    <property type="match status" value="1"/>
</dbReference>
<dbReference type="InterPro" id="IPR032675">
    <property type="entry name" value="LRR_dom_sf"/>
</dbReference>
<proteinExistence type="predicted"/>
<evidence type="ECO:0000313" key="2">
    <source>
        <dbReference type="EMBL" id="CAK9175672.1"/>
    </source>
</evidence>
<comment type="caution">
    <text evidence="2">The sequence shown here is derived from an EMBL/GenBank/DDBJ whole genome shotgun (WGS) entry which is preliminary data.</text>
</comment>
<dbReference type="PANTHER" id="PTHR47186">
    <property type="entry name" value="LEUCINE-RICH REPEAT-CONTAINING PROTEIN 57"/>
    <property type="match status" value="1"/>
</dbReference>
<dbReference type="EMBL" id="CAUOFW020006672">
    <property type="protein sequence ID" value="CAK9175672.1"/>
    <property type="molecule type" value="Genomic_DNA"/>
</dbReference>
<dbReference type="AlphaFoldDB" id="A0ABC8U205"/>
<evidence type="ECO:0000259" key="1">
    <source>
        <dbReference type="Pfam" id="PF25019"/>
    </source>
</evidence>
<dbReference type="Proteomes" id="UP001642360">
    <property type="component" value="Unassembled WGS sequence"/>
</dbReference>
<reference evidence="2 3" key="1">
    <citation type="submission" date="2024-02" db="EMBL/GenBank/DDBJ databases">
        <authorList>
            <person name="Vignale AGUSTIN F."/>
            <person name="Sosa J E."/>
            <person name="Modenutti C."/>
        </authorList>
    </citation>
    <scope>NUCLEOTIDE SEQUENCE [LARGE SCALE GENOMIC DNA]</scope>
</reference>
<dbReference type="SUPFAM" id="SSF52058">
    <property type="entry name" value="L domain-like"/>
    <property type="match status" value="1"/>
</dbReference>
<dbReference type="Gene3D" id="3.80.10.10">
    <property type="entry name" value="Ribonuclease Inhibitor"/>
    <property type="match status" value="1"/>
</dbReference>
<accession>A0ABC8U205</accession>
<organism evidence="2 3">
    <name type="scientific">Ilex paraguariensis</name>
    <name type="common">yerba mate</name>
    <dbReference type="NCBI Taxonomy" id="185542"/>
    <lineage>
        <taxon>Eukaryota</taxon>
        <taxon>Viridiplantae</taxon>
        <taxon>Streptophyta</taxon>
        <taxon>Embryophyta</taxon>
        <taxon>Tracheophyta</taxon>
        <taxon>Spermatophyta</taxon>
        <taxon>Magnoliopsida</taxon>
        <taxon>eudicotyledons</taxon>
        <taxon>Gunneridae</taxon>
        <taxon>Pentapetalae</taxon>
        <taxon>asterids</taxon>
        <taxon>campanulids</taxon>
        <taxon>Aquifoliales</taxon>
        <taxon>Aquifoliaceae</taxon>
        <taxon>Ilex</taxon>
    </lineage>
</organism>
<gene>
    <name evidence="2" type="ORF">ILEXP_LOCUS45480</name>
</gene>